<dbReference type="RefSeq" id="WP_170293414.1">
    <property type="nucleotide sequence ID" value="NZ_BKZV01000006.1"/>
</dbReference>
<dbReference type="AlphaFoldDB" id="A0A5J4KF16"/>
<keyword evidence="5 6" id="KW-0472">Membrane</keyword>
<dbReference type="EMBL" id="BKZV01000006">
    <property type="protein sequence ID" value="GER85167.1"/>
    <property type="molecule type" value="Genomic_DNA"/>
</dbReference>
<evidence type="ECO:0000313" key="9">
    <source>
        <dbReference type="Proteomes" id="UP000334820"/>
    </source>
</evidence>
<comment type="similarity">
    <text evidence="2">Belongs to the GtrA family.</text>
</comment>
<dbReference type="GO" id="GO:0000271">
    <property type="term" value="P:polysaccharide biosynthetic process"/>
    <property type="evidence" value="ECO:0007669"/>
    <property type="project" value="InterPro"/>
</dbReference>
<keyword evidence="4 6" id="KW-1133">Transmembrane helix</keyword>
<comment type="subcellular location">
    <subcellularLocation>
        <location evidence="1">Membrane</location>
        <topology evidence="1">Multi-pass membrane protein</topology>
    </subcellularLocation>
</comment>
<evidence type="ECO:0000313" key="8">
    <source>
        <dbReference type="EMBL" id="GER85167.1"/>
    </source>
</evidence>
<keyword evidence="9" id="KW-1185">Reference proteome</keyword>
<keyword evidence="3 6" id="KW-0812">Transmembrane</keyword>
<evidence type="ECO:0000256" key="1">
    <source>
        <dbReference type="ARBA" id="ARBA00004141"/>
    </source>
</evidence>
<dbReference type="PANTHER" id="PTHR38459">
    <property type="entry name" value="PROPHAGE BACTOPRENOL-LINKED GLUCOSE TRANSLOCASE HOMOLOG"/>
    <property type="match status" value="1"/>
</dbReference>
<organism evidence="8 9">
    <name type="scientific">Thermogemmatispora aurantia</name>
    <dbReference type="NCBI Taxonomy" id="2045279"/>
    <lineage>
        <taxon>Bacteria</taxon>
        <taxon>Bacillati</taxon>
        <taxon>Chloroflexota</taxon>
        <taxon>Ktedonobacteria</taxon>
        <taxon>Thermogemmatisporales</taxon>
        <taxon>Thermogemmatisporaceae</taxon>
        <taxon>Thermogemmatispora</taxon>
    </lineage>
</organism>
<evidence type="ECO:0000256" key="6">
    <source>
        <dbReference type="SAM" id="Phobius"/>
    </source>
</evidence>
<gene>
    <name evidence="8" type="ORF">KTAU_38020</name>
</gene>
<evidence type="ECO:0000259" key="7">
    <source>
        <dbReference type="Pfam" id="PF04138"/>
    </source>
</evidence>
<evidence type="ECO:0000256" key="5">
    <source>
        <dbReference type="ARBA" id="ARBA00023136"/>
    </source>
</evidence>
<dbReference type="InterPro" id="IPR007267">
    <property type="entry name" value="GtrA_DPMS_TM"/>
</dbReference>
<dbReference type="Pfam" id="PF04138">
    <property type="entry name" value="GtrA_DPMS_TM"/>
    <property type="match status" value="1"/>
</dbReference>
<feature type="transmembrane region" description="Helical" evidence="6">
    <location>
        <begin position="112"/>
        <end position="132"/>
    </location>
</feature>
<accession>A0A5J4KF16</accession>
<evidence type="ECO:0000256" key="2">
    <source>
        <dbReference type="ARBA" id="ARBA00009399"/>
    </source>
</evidence>
<feature type="transmembrane region" description="Helical" evidence="6">
    <location>
        <begin position="79"/>
        <end position="100"/>
    </location>
</feature>
<feature type="transmembrane region" description="Helical" evidence="6">
    <location>
        <begin position="153"/>
        <end position="173"/>
    </location>
</feature>
<dbReference type="GO" id="GO:0005886">
    <property type="term" value="C:plasma membrane"/>
    <property type="evidence" value="ECO:0007669"/>
    <property type="project" value="TreeGrafter"/>
</dbReference>
<evidence type="ECO:0000256" key="4">
    <source>
        <dbReference type="ARBA" id="ARBA00022989"/>
    </source>
</evidence>
<reference evidence="8 9" key="1">
    <citation type="journal article" date="2019" name="Int. J. Syst. Evol. Microbiol.">
        <title>Thermogemmatispora aurantia sp. nov. and Thermogemmatispora argillosa sp. nov., within the class Ktedonobacteria, and emended description of the genus Thermogemmatispora.</title>
        <authorList>
            <person name="Zheng Y."/>
            <person name="Wang C.M."/>
            <person name="Sakai Y."/>
            <person name="Abe K."/>
            <person name="Yokota A."/>
            <person name="Yabe S."/>
        </authorList>
    </citation>
    <scope>NUCLEOTIDE SEQUENCE [LARGE SCALE GENOMIC DNA]</scope>
    <source>
        <strain evidence="8 9">A1-2</strain>
    </source>
</reference>
<name>A0A5J4KF16_9CHLR</name>
<dbReference type="Proteomes" id="UP000334820">
    <property type="component" value="Unassembled WGS sequence"/>
</dbReference>
<evidence type="ECO:0000256" key="3">
    <source>
        <dbReference type="ARBA" id="ARBA00022692"/>
    </source>
</evidence>
<dbReference type="InterPro" id="IPR051401">
    <property type="entry name" value="GtrA_CellWall_Glycosyl"/>
</dbReference>
<feature type="transmembrane region" description="Helical" evidence="6">
    <location>
        <begin position="179"/>
        <end position="199"/>
    </location>
</feature>
<comment type="caution">
    <text evidence="8">The sequence shown here is derived from an EMBL/GenBank/DDBJ whole genome shotgun (WGS) entry which is preliminary data.</text>
</comment>
<protein>
    <recommendedName>
        <fullName evidence="7">GtrA/DPMS transmembrane domain-containing protein</fullName>
    </recommendedName>
</protein>
<dbReference type="PANTHER" id="PTHR38459:SF1">
    <property type="entry name" value="PROPHAGE BACTOPRENOL-LINKED GLUCOSE TRANSLOCASE HOMOLOG"/>
    <property type="match status" value="1"/>
</dbReference>
<sequence length="212" mass="23070">MKNTITQDRQDDLLDLIALVEHSTQPQPAVSASGAGGAAAQGSAPGLPSYQPTSLALVNRFLALVDDLTGGKAGWFQRLFTYLFIGGAAAVVNMLVFYIMFYRMSIPVNSTLHNAIANITAAEISIIANFLANDYFTFRHLPGHQRSWGQRCLRFHLTAIVGSLLNFCIELGLTNLAHVPALLSQAIAIFLVLIYNFSFHHIFTYGGMSAAH</sequence>
<proteinExistence type="inferred from homology"/>
<feature type="domain" description="GtrA/DPMS transmembrane" evidence="7">
    <location>
        <begin position="82"/>
        <end position="204"/>
    </location>
</feature>